<sequence>MPESLVGDNCVISDLPSLEQYYHGYIDRAEAEKRLQSFGIANSYLLRLSRAAHGGDTWEDIYVLSYLSSTFACFHFRLIPRFNCFQIGGRFFDSLDGCLSRYYTRDIMTGERLKHPIPPTSLPIEYHTQRLRAVQDFEPENGYDRLGCVVNDRFLLIYEDPNSDWVLATSLKSRHSGYLPKSCVEKEYPEIIERLDFFHPDPTPHPKELLKKAGPFSYLLRPCDSRPGLYTLLLYDGVRVRKCRLELIVQSELILQDDVTPTEKTNHDSNFDHRNSELLDEHTNEFNTESLSYSSNNEDDKSDESRRKSNKILLTNKNLEDNRSTSEFINFNRNFQSPLYRTTTKILYSGTTFPNVEAVITAIESHHWDLYHTEELNTLNISDDGYNCPINDEANVNPTNDISSVDSSNISTPIQHVFKPLFRKRKPQVHLPPSTIYMDMCYARQPPTSHQSVTEIHGELSIWLQQRKKWKLCYAHLDRKQSILTLIDGEKRKPERFDLSKCDFFPIHYTVYEKNYCFGLVLYGASAGDREEFVLRVEAPCSSNKFHSNVNGSTIPSRVNLFNTYDLDVNSYSGRSEEPPYTLQNLSHSCCRFACDWAVHSNLTSVDNKSLLSSSSTNPNVSNSSENNNNCLGNCDLPPATWDIVYQRWVTSLKRHCRNTKADSATEDNVSLRQTHLRCYRNLEIKFTNAKLMPTSSSKSRRDESVYSVNLDGFEIGRAYSGSSVVSIFLDEFPFGFKKIEVFMKEDKRKRSLAMDFDIVQNNAATSASGSMIADHDKQFSAGNSSSSLSLSSASPLHYSICDTQERSNGQISIIYKELHVIPFQYYEGFRQTIRNCMNSEFIPLCIHVWKSFAHNMNQLSFVTSLLLTTIELNCHLELIVNLLRIEVNNDKPSASFRGSSLGAQILDIYSTTVCSAWRSQCFRRVCEKALEGPPSLKSNHSTTSSSPSLNVSQINSTNNIKSTFNQRPSIDKSSHHCTNSINSHHSLTTRPYSLSTGAAGSVKFDQISSTPNQSSLQHHHTREQEWHHHLLSIAVDDLITYVRTFPLQIRWIYSELQALYSPNHSNVVVCNLVFLRGLCPVLYSLSSLGKTVCSESINGSIHGILSGFPNDFFHPSYTNSLNNSSYHSWSSFPQLNSGASSPTIPSHASEAFAIIAKTLLALVGLNETPKTQADGFLSLEQFMSLRTRLLNEFRIPITSPLSANEIKQLEQLYETDARKASCKSLSRELAQLAYYLLEAYHPKHQSTTICRTSNTINQLNDTTTTTTTTTNSSSNNNNDMPNSTIMNNNSTPIKTHNHENKITDIYPISLSPHIYAVLIDLAEKTHQFVLANRLT</sequence>
<dbReference type="InterPro" id="IPR036028">
    <property type="entry name" value="SH3-like_dom_sf"/>
</dbReference>
<evidence type="ECO:0000313" key="5">
    <source>
        <dbReference type="WBParaSite" id="Smp_072660.1"/>
    </source>
</evidence>
<reference evidence="4" key="1">
    <citation type="journal article" date="2012" name="PLoS Negl. Trop. Dis.">
        <title>A systematically improved high quality genome and transcriptome of the human blood fluke Schistosoma mansoni.</title>
        <authorList>
            <person name="Protasio A.V."/>
            <person name="Tsai I.J."/>
            <person name="Babbage A."/>
            <person name="Nichol S."/>
            <person name="Hunt M."/>
            <person name="Aslett M.A."/>
            <person name="De Silva N."/>
            <person name="Velarde G.S."/>
            <person name="Anderson T.J."/>
            <person name="Clark R.C."/>
            <person name="Davidson C."/>
            <person name="Dillon G.P."/>
            <person name="Holroyd N.E."/>
            <person name="LoVerde P.T."/>
            <person name="Lloyd C."/>
            <person name="McQuillan J."/>
            <person name="Oliveira G."/>
            <person name="Otto T.D."/>
            <person name="Parker-Manuel S.J."/>
            <person name="Quail M.A."/>
            <person name="Wilson R.A."/>
            <person name="Zerlotini A."/>
            <person name="Dunne D.W."/>
            <person name="Berriman M."/>
        </authorList>
    </citation>
    <scope>NUCLEOTIDE SEQUENCE [LARGE SCALE GENOMIC DNA]</scope>
    <source>
        <strain evidence="4">Puerto Rican</strain>
    </source>
</reference>
<dbReference type="WBParaSite" id="Smp_072660.1">
    <property type="protein sequence ID" value="Smp_072660.1"/>
    <property type="gene ID" value="Smp_072660"/>
</dbReference>
<dbReference type="InterPro" id="IPR036860">
    <property type="entry name" value="SH2_dom_sf"/>
</dbReference>
<organism evidence="4 5">
    <name type="scientific">Schistosoma mansoni</name>
    <name type="common">Blood fluke</name>
    <dbReference type="NCBI Taxonomy" id="6183"/>
    <lineage>
        <taxon>Eukaryota</taxon>
        <taxon>Metazoa</taxon>
        <taxon>Spiralia</taxon>
        <taxon>Lophotrochozoa</taxon>
        <taxon>Platyhelminthes</taxon>
        <taxon>Trematoda</taxon>
        <taxon>Digenea</taxon>
        <taxon>Strigeidida</taxon>
        <taxon>Schistosomatoidea</taxon>
        <taxon>Schistosomatidae</taxon>
        <taxon>Schistosoma</taxon>
    </lineage>
</organism>
<evidence type="ECO:0000256" key="1">
    <source>
        <dbReference type="PROSITE-ProRule" id="PRU00191"/>
    </source>
</evidence>
<feature type="region of interest" description="Disordered" evidence="2">
    <location>
        <begin position="933"/>
        <end position="954"/>
    </location>
</feature>
<keyword evidence="1" id="KW-0727">SH2 domain</keyword>
<dbReference type="SUPFAM" id="SSF48350">
    <property type="entry name" value="GTPase activation domain, GAP"/>
    <property type="match status" value="1"/>
</dbReference>
<dbReference type="InterPro" id="IPR000980">
    <property type="entry name" value="SH2"/>
</dbReference>
<keyword evidence="4" id="KW-1185">Reference proteome</keyword>
<dbReference type="Gene3D" id="1.10.506.10">
    <property type="entry name" value="GTPase Activation - p120gap, domain 1"/>
    <property type="match status" value="1"/>
</dbReference>
<evidence type="ECO:0000256" key="2">
    <source>
        <dbReference type="SAM" id="MobiDB-lite"/>
    </source>
</evidence>
<dbReference type="InterPro" id="IPR008936">
    <property type="entry name" value="Rho_GTPase_activation_prot"/>
</dbReference>
<reference evidence="5" key="2">
    <citation type="submission" date="2018-12" db="UniProtKB">
        <authorList>
            <consortium name="WormBaseParasite"/>
        </authorList>
    </citation>
    <scope>IDENTIFICATION</scope>
    <source>
        <strain evidence="5">Puerto Rican</strain>
    </source>
</reference>
<dbReference type="STRING" id="6183.A0A3Q0KHH9"/>
<dbReference type="Gene3D" id="3.30.505.10">
    <property type="entry name" value="SH2 domain"/>
    <property type="match status" value="1"/>
</dbReference>
<accession>A0A3Q0KHH9</accession>
<feature type="region of interest" description="Disordered" evidence="2">
    <location>
        <begin position="1262"/>
        <end position="1285"/>
    </location>
</feature>
<evidence type="ECO:0000259" key="3">
    <source>
        <dbReference type="PROSITE" id="PS50001"/>
    </source>
</evidence>
<dbReference type="Proteomes" id="UP000008854">
    <property type="component" value="Unassembled WGS sequence"/>
</dbReference>
<proteinExistence type="predicted"/>
<name>A0A3Q0KHH9_SCHMA</name>
<feature type="compositionally biased region" description="Low complexity" evidence="2">
    <location>
        <begin position="935"/>
        <end position="953"/>
    </location>
</feature>
<dbReference type="AlphaFoldDB" id="A0A3Q0KHH9"/>
<feature type="region of interest" description="Disordered" evidence="2">
    <location>
        <begin position="286"/>
        <end position="309"/>
    </location>
</feature>
<evidence type="ECO:0000313" key="4">
    <source>
        <dbReference type="Proteomes" id="UP000008854"/>
    </source>
</evidence>
<dbReference type="PROSITE" id="PS50001">
    <property type="entry name" value="SH2"/>
    <property type="match status" value="1"/>
</dbReference>
<protein>
    <submittedName>
        <fullName evidence="5">Ras gtpase activating protein, putative</fullName>
    </submittedName>
</protein>
<dbReference type="InParanoid" id="A0A3Q0KHH9"/>
<dbReference type="SUPFAM" id="SSF50044">
    <property type="entry name" value="SH3-domain"/>
    <property type="match status" value="1"/>
</dbReference>
<feature type="domain" description="SH2" evidence="3">
    <location>
        <begin position="21"/>
        <end position="117"/>
    </location>
</feature>
<dbReference type="SUPFAM" id="SSF55550">
    <property type="entry name" value="SH2 domain"/>
    <property type="match status" value="2"/>
</dbReference>